<reference evidence="9" key="1">
    <citation type="journal article" date="2010" name="Nature">
        <title>The Amphimedon queenslandica genome and the evolution of animal complexity.</title>
        <authorList>
            <person name="Srivastava M."/>
            <person name="Simakov O."/>
            <person name="Chapman J."/>
            <person name="Fahey B."/>
            <person name="Gauthier M.E."/>
            <person name="Mitros T."/>
            <person name="Richards G.S."/>
            <person name="Conaco C."/>
            <person name="Dacre M."/>
            <person name="Hellsten U."/>
            <person name="Larroux C."/>
            <person name="Putnam N.H."/>
            <person name="Stanke M."/>
            <person name="Adamska M."/>
            <person name="Darling A."/>
            <person name="Degnan S.M."/>
            <person name="Oakley T.H."/>
            <person name="Plachetzki D.C."/>
            <person name="Zhai Y."/>
            <person name="Adamski M."/>
            <person name="Calcino A."/>
            <person name="Cummins S.F."/>
            <person name="Goodstein D.M."/>
            <person name="Harris C."/>
            <person name="Jackson D.J."/>
            <person name="Leys S.P."/>
            <person name="Shu S."/>
            <person name="Woodcroft B.J."/>
            <person name="Vervoort M."/>
            <person name="Kosik K.S."/>
            <person name="Manning G."/>
            <person name="Degnan B.M."/>
            <person name="Rokhsar D.S."/>
        </authorList>
    </citation>
    <scope>NUCLEOTIDE SEQUENCE [LARGE SCALE GENOMIC DNA]</scope>
</reference>
<evidence type="ECO:0000256" key="4">
    <source>
        <dbReference type="ARBA" id="ARBA00022759"/>
    </source>
</evidence>
<dbReference type="CDD" id="cd09274">
    <property type="entry name" value="RNase_HI_RT_Ty3"/>
    <property type="match status" value="1"/>
</dbReference>
<dbReference type="RefSeq" id="XP_003391700.3">
    <property type="nucleotide sequence ID" value="XM_003391652.3"/>
</dbReference>
<dbReference type="Gene3D" id="3.10.10.10">
    <property type="entry name" value="HIV Type 1 Reverse Transcriptase, subunit A, domain 1"/>
    <property type="match status" value="1"/>
</dbReference>
<keyword evidence="9" id="KW-1185">Reference proteome</keyword>
<dbReference type="SUPFAM" id="SSF56672">
    <property type="entry name" value="DNA/RNA polymerases"/>
    <property type="match status" value="1"/>
</dbReference>
<dbReference type="InterPro" id="IPR050951">
    <property type="entry name" value="Retrovirus_Pol_polyprotein"/>
</dbReference>
<keyword evidence="4" id="KW-0255">Endonuclease</keyword>
<dbReference type="GO" id="GO:0003964">
    <property type="term" value="F:RNA-directed DNA polymerase activity"/>
    <property type="evidence" value="ECO:0007669"/>
    <property type="project" value="UniProtKB-KW"/>
</dbReference>
<dbReference type="GeneID" id="100636854"/>
<dbReference type="Pfam" id="PF00078">
    <property type="entry name" value="RVT_1"/>
    <property type="match status" value="1"/>
</dbReference>
<keyword evidence="2" id="KW-0548">Nucleotidyltransferase</keyword>
<evidence type="ECO:0000313" key="8">
    <source>
        <dbReference type="EnsemblMetazoa" id="XP_003391700.3"/>
    </source>
</evidence>
<dbReference type="Pfam" id="PF17917">
    <property type="entry name" value="RT_RNaseH"/>
    <property type="match status" value="1"/>
</dbReference>
<dbReference type="Gene3D" id="1.10.340.70">
    <property type="match status" value="1"/>
</dbReference>
<dbReference type="PROSITE" id="PS50878">
    <property type="entry name" value="RT_POL"/>
    <property type="match status" value="1"/>
</dbReference>
<feature type="domain" description="Reverse transcriptase" evidence="7">
    <location>
        <begin position="123"/>
        <end position="301"/>
    </location>
</feature>
<keyword evidence="3" id="KW-0540">Nuclease</keyword>
<keyword evidence="1" id="KW-0808">Transferase</keyword>
<evidence type="ECO:0000256" key="2">
    <source>
        <dbReference type="ARBA" id="ARBA00022695"/>
    </source>
</evidence>
<sequence>RTYTGEELPVLGQIDVTVTYESQVISLPLIIIQGSGVTLFGRNWLEHIQLDWSKIHSLREDPSGLQLLLDQHQLLFREELGTLKGMEATIHVPPNVQPRFYKARPLPYAMKEKVEQELDRLQKAGVLTPVEFSDWAAPIVPVVKSDGSLRICGDYSVTVNAVSKLDNYPLPRVEDLFTAMSGGTLFTKLDLTHAYQQLRLSPESKKYTTINTSKGLFHYERLPFGISSAPGIFQRTIETLLKDLPGVVAYIDDLLVTGSNKEQHLQNLDRVMTRLESAGVTLKRSKCVFLTPSVEYLGHVIDKEGLHPSQEKVRAIQEAPEPTNVSELKSFLGLINYYSKFMSNLACILSPLYRLLHKDSKWSWTKDHTTAFNTAKQQLQSSSVLIHFDPSKELTLSCDASSYGLGAVLAHKLEDGSERPIAFASRTLSPAEKKYSQVEKEGLAIIFAVKKFHQYLYGHHFIIYSDHQPLKYLFSESRPVPAMASSRIQRWALTLSAYEYSIHYRPGSRLGNADALSRLPLTDQPQDKDIPPLGDVNLLVQQLSHCIVSATQIAQWTDKDSTLSRVHHFILHGWPDTCPDPAFLPYFRRKEELSTVDGCVLWGSRVVIPTTARSLVVQQLHDCHPGISKMKSLARSYVWWPGLDEDITRAVQTCEICQNSRPSPPSAPLHPWEWPSRPWSRIHIDHAGPFQGKLFLLVVDAYS</sequence>
<dbReference type="InterPro" id="IPR043502">
    <property type="entry name" value="DNA/RNA_pol_sf"/>
</dbReference>
<dbReference type="InterPro" id="IPR041373">
    <property type="entry name" value="RT_RNaseH"/>
</dbReference>
<keyword evidence="5" id="KW-0378">Hydrolase</keyword>
<evidence type="ECO:0000256" key="1">
    <source>
        <dbReference type="ARBA" id="ARBA00022679"/>
    </source>
</evidence>
<dbReference type="PANTHER" id="PTHR37984:SF13">
    <property type="entry name" value="RIBONUCLEASE H"/>
    <property type="match status" value="1"/>
</dbReference>
<evidence type="ECO:0000256" key="6">
    <source>
        <dbReference type="ARBA" id="ARBA00022918"/>
    </source>
</evidence>
<dbReference type="FunFam" id="3.30.70.270:FF:000026">
    <property type="entry name" value="Transposon Ty3-G Gag-Pol polyprotein"/>
    <property type="match status" value="1"/>
</dbReference>
<dbReference type="CDD" id="cd01647">
    <property type="entry name" value="RT_LTR"/>
    <property type="match status" value="1"/>
</dbReference>
<evidence type="ECO:0000259" key="7">
    <source>
        <dbReference type="PROSITE" id="PS50878"/>
    </source>
</evidence>
<evidence type="ECO:0000256" key="5">
    <source>
        <dbReference type="ARBA" id="ARBA00022801"/>
    </source>
</evidence>
<protein>
    <recommendedName>
        <fullName evidence="7">Reverse transcriptase domain-containing protein</fullName>
    </recommendedName>
</protein>
<dbReference type="Proteomes" id="UP000007879">
    <property type="component" value="Unassembled WGS sequence"/>
</dbReference>
<dbReference type="Gene3D" id="3.30.70.270">
    <property type="match status" value="2"/>
</dbReference>
<dbReference type="FunFam" id="1.10.340.70:FF:000003">
    <property type="entry name" value="Protein CBG25708"/>
    <property type="match status" value="1"/>
</dbReference>
<accession>A0AAN0IJU0</accession>
<proteinExistence type="predicted"/>
<reference evidence="8" key="2">
    <citation type="submission" date="2024-06" db="UniProtKB">
        <authorList>
            <consortium name="EnsemblMetazoa"/>
        </authorList>
    </citation>
    <scope>IDENTIFICATION</scope>
</reference>
<dbReference type="KEGG" id="aqu:100636854"/>
<dbReference type="AlphaFoldDB" id="A0AAN0IJU0"/>
<organism evidence="8 9">
    <name type="scientific">Amphimedon queenslandica</name>
    <name type="common">Sponge</name>
    <dbReference type="NCBI Taxonomy" id="400682"/>
    <lineage>
        <taxon>Eukaryota</taxon>
        <taxon>Metazoa</taxon>
        <taxon>Porifera</taxon>
        <taxon>Demospongiae</taxon>
        <taxon>Heteroscleromorpha</taxon>
        <taxon>Haplosclerida</taxon>
        <taxon>Niphatidae</taxon>
        <taxon>Amphimedon</taxon>
    </lineage>
</organism>
<dbReference type="Pfam" id="PF17921">
    <property type="entry name" value="Integrase_H2C2"/>
    <property type="match status" value="1"/>
</dbReference>
<name>A0AAN0IJU0_AMPQE</name>
<dbReference type="EnsemblMetazoa" id="XM_003391652.3">
    <property type="protein sequence ID" value="XP_003391700.3"/>
    <property type="gene ID" value="LOC100636854"/>
</dbReference>
<keyword evidence="6" id="KW-0695">RNA-directed DNA polymerase</keyword>
<dbReference type="PANTHER" id="PTHR37984">
    <property type="entry name" value="PROTEIN CBG26694"/>
    <property type="match status" value="1"/>
</dbReference>
<evidence type="ECO:0000313" key="9">
    <source>
        <dbReference type="Proteomes" id="UP000007879"/>
    </source>
</evidence>
<dbReference type="InterPro" id="IPR041588">
    <property type="entry name" value="Integrase_H2C2"/>
</dbReference>
<dbReference type="InterPro" id="IPR000477">
    <property type="entry name" value="RT_dom"/>
</dbReference>
<evidence type="ECO:0000256" key="3">
    <source>
        <dbReference type="ARBA" id="ARBA00022722"/>
    </source>
</evidence>
<dbReference type="GO" id="GO:0016787">
    <property type="term" value="F:hydrolase activity"/>
    <property type="evidence" value="ECO:0007669"/>
    <property type="project" value="UniProtKB-KW"/>
</dbReference>
<dbReference type="InterPro" id="IPR043128">
    <property type="entry name" value="Rev_trsase/Diguanyl_cyclase"/>
</dbReference>
<dbReference type="GO" id="GO:0004519">
    <property type="term" value="F:endonuclease activity"/>
    <property type="evidence" value="ECO:0007669"/>
    <property type="project" value="UniProtKB-KW"/>
</dbReference>